<evidence type="ECO:0000256" key="6">
    <source>
        <dbReference type="SAM" id="Phobius"/>
    </source>
</evidence>
<feature type="transmembrane region" description="Helical" evidence="6">
    <location>
        <begin position="62"/>
        <end position="80"/>
    </location>
</feature>
<evidence type="ECO:0000313" key="8">
    <source>
        <dbReference type="EMBL" id="MFC3109848.1"/>
    </source>
</evidence>
<gene>
    <name evidence="8" type="ORF">ACFOFO_18090</name>
</gene>
<accession>A0ABV7F439</accession>
<dbReference type="SUPFAM" id="SSF103481">
    <property type="entry name" value="Multidrug resistance efflux transporter EmrE"/>
    <property type="match status" value="2"/>
</dbReference>
<evidence type="ECO:0000256" key="2">
    <source>
        <dbReference type="ARBA" id="ARBA00022475"/>
    </source>
</evidence>
<dbReference type="PANTHER" id="PTHR42920:SF5">
    <property type="entry name" value="EAMA DOMAIN-CONTAINING PROTEIN"/>
    <property type="match status" value="1"/>
</dbReference>
<keyword evidence="4 6" id="KW-1133">Transmembrane helix</keyword>
<proteinExistence type="predicted"/>
<keyword evidence="5 6" id="KW-0472">Membrane</keyword>
<feature type="transmembrane region" description="Helical" evidence="6">
    <location>
        <begin position="92"/>
        <end position="110"/>
    </location>
</feature>
<evidence type="ECO:0000256" key="3">
    <source>
        <dbReference type="ARBA" id="ARBA00022692"/>
    </source>
</evidence>
<comment type="caution">
    <text evidence="8">The sequence shown here is derived from an EMBL/GenBank/DDBJ whole genome shotgun (WGS) entry which is preliminary data.</text>
</comment>
<dbReference type="EMBL" id="JBHRTP010000055">
    <property type="protein sequence ID" value="MFC3109848.1"/>
    <property type="molecule type" value="Genomic_DNA"/>
</dbReference>
<evidence type="ECO:0000256" key="4">
    <source>
        <dbReference type="ARBA" id="ARBA00022989"/>
    </source>
</evidence>
<keyword evidence="2" id="KW-1003">Cell membrane</keyword>
<dbReference type="InterPro" id="IPR037185">
    <property type="entry name" value="EmrE-like"/>
</dbReference>
<keyword evidence="3 6" id="KW-0812">Transmembrane</keyword>
<keyword evidence="9" id="KW-1185">Reference proteome</keyword>
<name>A0ABV7F439_9BURK</name>
<feature type="transmembrane region" description="Helical" evidence="6">
    <location>
        <begin position="117"/>
        <end position="137"/>
    </location>
</feature>
<dbReference type="Proteomes" id="UP001595530">
    <property type="component" value="Unassembled WGS sequence"/>
</dbReference>
<feature type="domain" description="EamA" evidence="7">
    <location>
        <begin position="140"/>
        <end position="278"/>
    </location>
</feature>
<feature type="domain" description="EamA" evidence="7">
    <location>
        <begin position="7"/>
        <end position="130"/>
    </location>
</feature>
<dbReference type="InterPro" id="IPR051258">
    <property type="entry name" value="Diverse_Substrate_Transporter"/>
</dbReference>
<evidence type="ECO:0000256" key="1">
    <source>
        <dbReference type="ARBA" id="ARBA00004651"/>
    </source>
</evidence>
<sequence>MMPLRLRGIFALLLVTLVWGTTFPAMKDLSAHLAPVWIVLVRFVLGGLLLSPFLLRAAGAEYRGGAMLGGMLFAAYMFQVEGLALTSANRNAFITGLNVLVVPLLGVVAGRAPERRIVIGIALALCGLFALCWDGGAWSFGDTLALIGALCFALYIKLVELRTRQATDLMALTAVQVLTVACCAALWIMLLPQPAIEAGVLQAAIRNNSVNLIYLGVVATAAIISLQTWGQRHASANEAAVMYALEPACAAVAAYFWLAETMAWRGIAGGLLLIAGIIASQWNPADELGPAPALLD</sequence>
<dbReference type="Pfam" id="PF00892">
    <property type="entry name" value="EamA"/>
    <property type="match status" value="2"/>
</dbReference>
<dbReference type="PANTHER" id="PTHR42920">
    <property type="entry name" value="OS03G0707200 PROTEIN-RELATED"/>
    <property type="match status" value="1"/>
</dbReference>
<organism evidence="8 9">
    <name type="scientific">Undibacterium arcticum</name>
    <dbReference type="NCBI Taxonomy" id="1762892"/>
    <lineage>
        <taxon>Bacteria</taxon>
        <taxon>Pseudomonadati</taxon>
        <taxon>Pseudomonadota</taxon>
        <taxon>Betaproteobacteria</taxon>
        <taxon>Burkholderiales</taxon>
        <taxon>Oxalobacteraceae</taxon>
        <taxon>Undibacterium</taxon>
    </lineage>
</organism>
<evidence type="ECO:0000313" key="9">
    <source>
        <dbReference type="Proteomes" id="UP001595530"/>
    </source>
</evidence>
<evidence type="ECO:0000256" key="5">
    <source>
        <dbReference type="ARBA" id="ARBA00023136"/>
    </source>
</evidence>
<feature type="transmembrane region" description="Helical" evidence="6">
    <location>
        <begin position="210"/>
        <end position="229"/>
    </location>
</feature>
<comment type="subcellular location">
    <subcellularLocation>
        <location evidence="1">Cell membrane</location>
        <topology evidence="1">Multi-pass membrane protein</topology>
    </subcellularLocation>
</comment>
<dbReference type="RefSeq" id="WP_390322372.1">
    <property type="nucleotide sequence ID" value="NZ_JBHRTP010000055.1"/>
</dbReference>
<feature type="transmembrane region" description="Helical" evidence="6">
    <location>
        <begin position="264"/>
        <end position="282"/>
    </location>
</feature>
<evidence type="ECO:0000259" key="7">
    <source>
        <dbReference type="Pfam" id="PF00892"/>
    </source>
</evidence>
<dbReference type="InterPro" id="IPR000620">
    <property type="entry name" value="EamA_dom"/>
</dbReference>
<reference evidence="9" key="1">
    <citation type="journal article" date="2019" name="Int. J. Syst. Evol. Microbiol.">
        <title>The Global Catalogue of Microorganisms (GCM) 10K type strain sequencing project: providing services to taxonomists for standard genome sequencing and annotation.</title>
        <authorList>
            <consortium name="The Broad Institute Genomics Platform"/>
            <consortium name="The Broad Institute Genome Sequencing Center for Infectious Disease"/>
            <person name="Wu L."/>
            <person name="Ma J."/>
        </authorList>
    </citation>
    <scope>NUCLEOTIDE SEQUENCE [LARGE SCALE GENOMIC DNA]</scope>
    <source>
        <strain evidence="9">KCTC 42986</strain>
    </source>
</reference>
<feature type="transmembrane region" description="Helical" evidence="6">
    <location>
        <begin position="171"/>
        <end position="190"/>
    </location>
</feature>
<feature type="transmembrane region" description="Helical" evidence="6">
    <location>
        <begin position="241"/>
        <end position="258"/>
    </location>
</feature>
<feature type="transmembrane region" description="Helical" evidence="6">
    <location>
        <begin position="34"/>
        <end position="55"/>
    </location>
</feature>
<protein>
    <submittedName>
        <fullName evidence="8">DMT family transporter</fullName>
    </submittedName>
</protein>